<gene>
    <name evidence="2" type="ORF">PLEPLA_LOCUS24978</name>
</gene>
<name>A0A9N7UTT5_PLEPL</name>
<proteinExistence type="predicted"/>
<sequence length="115" mass="12646">MPQVSIVLEKARAQGTQSPGFLNFTQRCEKLPIGHSGQGPVLPAFSPASPEGEPGYSSSHLLFPSNERSAKVQLPAHLTEETSSYFKLYPTPSCDSMSCRKNSKRHLRCTAQQNR</sequence>
<dbReference type="EMBL" id="CADEAL010001959">
    <property type="protein sequence ID" value="CAB1436945.1"/>
    <property type="molecule type" value="Genomic_DNA"/>
</dbReference>
<evidence type="ECO:0000256" key="1">
    <source>
        <dbReference type="SAM" id="MobiDB-lite"/>
    </source>
</evidence>
<feature type="region of interest" description="Disordered" evidence="1">
    <location>
        <begin position="35"/>
        <end position="64"/>
    </location>
</feature>
<dbReference type="Proteomes" id="UP001153269">
    <property type="component" value="Unassembled WGS sequence"/>
</dbReference>
<protein>
    <submittedName>
        <fullName evidence="2">Uncharacterized protein</fullName>
    </submittedName>
</protein>
<organism evidence="2 3">
    <name type="scientific">Pleuronectes platessa</name>
    <name type="common">European plaice</name>
    <dbReference type="NCBI Taxonomy" id="8262"/>
    <lineage>
        <taxon>Eukaryota</taxon>
        <taxon>Metazoa</taxon>
        <taxon>Chordata</taxon>
        <taxon>Craniata</taxon>
        <taxon>Vertebrata</taxon>
        <taxon>Euteleostomi</taxon>
        <taxon>Actinopterygii</taxon>
        <taxon>Neopterygii</taxon>
        <taxon>Teleostei</taxon>
        <taxon>Neoteleostei</taxon>
        <taxon>Acanthomorphata</taxon>
        <taxon>Carangaria</taxon>
        <taxon>Pleuronectiformes</taxon>
        <taxon>Pleuronectoidei</taxon>
        <taxon>Pleuronectidae</taxon>
        <taxon>Pleuronectes</taxon>
    </lineage>
</organism>
<evidence type="ECO:0000313" key="3">
    <source>
        <dbReference type="Proteomes" id="UP001153269"/>
    </source>
</evidence>
<dbReference type="AlphaFoldDB" id="A0A9N7UTT5"/>
<reference evidence="2" key="1">
    <citation type="submission" date="2020-03" db="EMBL/GenBank/DDBJ databases">
        <authorList>
            <person name="Weist P."/>
        </authorList>
    </citation>
    <scope>NUCLEOTIDE SEQUENCE</scope>
</reference>
<accession>A0A9N7UTT5</accession>
<keyword evidence="3" id="KW-1185">Reference proteome</keyword>
<comment type="caution">
    <text evidence="2">The sequence shown here is derived from an EMBL/GenBank/DDBJ whole genome shotgun (WGS) entry which is preliminary data.</text>
</comment>
<evidence type="ECO:0000313" key="2">
    <source>
        <dbReference type="EMBL" id="CAB1436945.1"/>
    </source>
</evidence>